<keyword evidence="1" id="KW-0175">Coiled coil</keyword>
<protein>
    <submittedName>
        <fullName evidence="3">Uncharacterized protein</fullName>
    </submittedName>
</protein>
<sequence length="151" mass="16749">MKTIKAKEFVIALAITAVMSVISVNAFAASPNHQVSPNAVNTAYVDHEALADKYENMAHAMQEKIEAQLEALSNKPRSSFFGRNGQHIKKHVAYKINEYDKTAQENMQKALYHRKIAMEKSARKTVAESTNTMNQPVNKAGMQVDTALDAL</sequence>
<feature type="signal peptide" evidence="2">
    <location>
        <begin position="1"/>
        <end position="28"/>
    </location>
</feature>
<dbReference type="RefSeq" id="WP_090632598.1">
    <property type="nucleotide sequence ID" value="NZ_FOCP01000014.1"/>
</dbReference>
<gene>
    <name evidence="3" type="ORF">SAMN05216325_1144</name>
</gene>
<dbReference type="OrthoDB" id="8562611at2"/>
<accession>A0A1H8FN87</accession>
<feature type="coiled-coil region" evidence="1">
    <location>
        <begin position="44"/>
        <end position="71"/>
    </location>
</feature>
<reference evidence="3 4" key="1">
    <citation type="submission" date="2016-10" db="EMBL/GenBank/DDBJ databases">
        <authorList>
            <person name="de Groot N.N."/>
        </authorList>
    </citation>
    <scope>NUCLEOTIDE SEQUENCE [LARGE SCALE GENOMIC DNA]</scope>
    <source>
        <strain evidence="3 4">Nm22</strain>
    </source>
</reference>
<organism evidence="3 4">
    <name type="scientific">Nitrosomonas marina</name>
    <dbReference type="NCBI Taxonomy" id="917"/>
    <lineage>
        <taxon>Bacteria</taxon>
        <taxon>Pseudomonadati</taxon>
        <taxon>Pseudomonadota</taxon>
        <taxon>Betaproteobacteria</taxon>
        <taxon>Nitrosomonadales</taxon>
        <taxon>Nitrosomonadaceae</taxon>
        <taxon>Nitrosomonas</taxon>
    </lineage>
</organism>
<evidence type="ECO:0000256" key="2">
    <source>
        <dbReference type="SAM" id="SignalP"/>
    </source>
</evidence>
<keyword evidence="2" id="KW-0732">Signal</keyword>
<evidence type="ECO:0000313" key="3">
    <source>
        <dbReference type="EMBL" id="SEN33162.1"/>
    </source>
</evidence>
<dbReference type="Proteomes" id="UP000199459">
    <property type="component" value="Unassembled WGS sequence"/>
</dbReference>
<name>A0A1H8FN87_9PROT</name>
<proteinExistence type="predicted"/>
<evidence type="ECO:0000313" key="4">
    <source>
        <dbReference type="Proteomes" id="UP000199459"/>
    </source>
</evidence>
<dbReference type="STRING" id="917.SAMN05216326_11485"/>
<dbReference type="AlphaFoldDB" id="A0A1H8FN87"/>
<evidence type="ECO:0000256" key="1">
    <source>
        <dbReference type="SAM" id="Coils"/>
    </source>
</evidence>
<dbReference type="EMBL" id="FOCP01000014">
    <property type="protein sequence ID" value="SEN33162.1"/>
    <property type="molecule type" value="Genomic_DNA"/>
</dbReference>
<feature type="chain" id="PRO_5011622844" evidence="2">
    <location>
        <begin position="29"/>
        <end position="151"/>
    </location>
</feature>